<keyword evidence="3" id="KW-1185">Reference proteome</keyword>
<feature type="compositionally biased region" description="Basic residues" evidence="1">
    <location>
        <begin position="121"/>
        <end position="138"/>
    </location>
</feature>
<evidence type="ECO:0000256" key="1">
    <source>
        <dbReference type="SAM" id="MobiDB-lite"/>
    </source>
</evidence>
<dbReference type="EMBL" id="QJRY01000001">
    <property type="protein sequence ID" value="PYB76951.1"/>
    <property type="molecule type" value="Genomic_DNA"/>
</dbReference>
<feature type="compositionally biased region" description="Basic and acidic residues" evidence="1">
    <location>
        <begin position="49"/>
        <end position="63"/>
    </location>
</feature>
<accession>A0ABX5NZ43</accession>
<feature type="region of interest" description="Disordered" evidence="1">
    <location>
        <begin position="40"/>
        <end position="79"/>
    </location>
</feature>
<protein>
    <submittedName>
        <fullName evidence="2">Uncharacterized protein</fullName>
    </submittedName>
</protein>
<sequence>MAQARRLELRLLDAEEKELVEASRHPQLADCPDTELTALQRNLRNRRDRARDIASRQRREMRGKVAPSGAKPAADNAGSREKFAALSAALQRVNAEVARRKRLSARAELRDNAEKALSLRRAAKRPVRPTSRRAKKGMRSVPNERGPDLVNPMEVGRVSQFVKDGQARRDNRS</sequence>
<evidence type="ECO:0000313" key="2">
    <source>
        <dbReference type="EMBL" id="PYB76951.1"/>
    </source>
</evidence>
<comment type="caution">
    <text evidence="2">The sequence shown here is derived from an EMBL/GenBank/DDBJ whole genome shotgun (WGS) entry which is preliminary data.</text>
</comment>
<feature type="region of interest" description="Disordered" evidence="1">
    <location>
        <begin position="103"/>
        <end position="173"/>
    </location>
</feature>
<feature type="compositionally biased region" description="Basic and acidic residues" evidence="1">
    <location>
        <begin position="105"/>
        <end position="114"/>
    </location>
</feature>
<organism evidence="2 3">
    <name type="scientific">Rhizobium wuzhouense</name>
    <dbReference type="NCBI Taxonomy" id="1986026"/>
    <lineage>
        <taxon>Bacteria</taxon>
        <taxon>Pseudomonadati</taxon>
        <taxon>Pseudomonadota</taxon>
        <taxon>Alphaproteobacteria</taxon>
        <taxon>Hyphomicrobiales</taxon>
        <taxon>Rhizobiaceae</taxon>
        <taxon>Rhizobium/Agrobacterium group</taxon>
        <taxon>Rhizobium</taxon>
    </lineage>
</organism>
<dbReference type="Proteomes" id="UP000247536">
    <property type="component" value="Unassembled WGS sequence"/>
</dbReference>
<name>A0ABX5NZ43_9HYPH</name>
<reference evidence="2 3" key="1">
    <citation type="submission" date="2018-06" db="EMBL/GenBank/DDBJ databases">
        <title>Rhizobium wuzhouense sp. nov., isolated from roots of Oryza officinalis.</title>
        <authorList>
            <person name="Yuan T."/>
        </authorList>
    </citation>
    <scope>NUCLEOTIDE SEQUENCE [LARGE SCALE GENOMIC DNA]</scope>
    <source>
        <strain evidence="2 3">W44</strain>
    </source>
</reference>
<dbReference type="RefSeq" id="WP_110789384.1">
    <property type="nucleotide sequence ID" value="NZ_QJRY01000001.1"/>
</dbReference>
<gene>
    <name evidence="2" type="ORF">DMY87_00725</name>
</gene>
<evidence type="ECO:0000313" key="3">
    <source>
        <dbReference type="Proteomes" id="UP000247536"/>
    </source>
</evidence>
<proteinExistence type="predicted"/>